<dbReference type="EMBL" id="JAGQLN010000031">
    <property type="protein sequence ID" value="MCA9377235.1"/>
    <property type="molecule type" value="Genomic_DNA"/>
</dbReference>
<name>A0A955I1Z3_9BACT</name>
<dbReference type="InterPro" id="IPR002686">
    <property type="entry name" value="Transposase_17"/>
</dbReference>
<dbReference type="Gene3D" id="3.30.70.1290">
    <property type="entry name" value="Transposase IS200-like"/>
    <property type="match status" value="1"/>
</dbReference>
<dbReference type="Pfam" id="PF01797">
    <property type="entry name" value="Y1_Tnp"/>
    <property type="match status" value="1"/>
</dbReference>
<accession>A0A955I1Z3</accession>
<dbReference type="AlphaFoldDB" id="A0A955I1Z3"/>
<feature type="domain" description="Transposase IS200-like" evidence="1">
    <location>
        <begin position="1"/>
        <end position="39"/>
    </location>
</feature>
<reference evidence="2" key="2">
    <citation type="journal article" date="2021" name="Microbiome">
        <title>Successional dynamics and alternative stable states in a saline activated sludge microbial community over 9 years.</title>
        <authorList>
            <person name="Wang Y."/>
            <person name="Ye J."/>
            <person name="Ju F."/>
            <person name="Liu L."/>
            <person name="Boyd J.A."/>
            <person name="Deng Y."/>
            <person name="Parks D.H."/>
            <person name="Jiang X."/>
            <person name="Yin X."/>
            <person name="Woodcroft B.J."/>
            <person name="Tyson G.W."/>
            <person name="Hugenholtz P."/>
            <person name="Polz M.F."/>
            <person name="Zhang T."/>
        </authorList>
    </citation>
    <scope>NUCLEOTIDE SEQUENCE</scope>
    <source>
        <strain evidence="2">HKST-UBA17</strain>
    </source>
</reference>
<dbReference type="InterPro" id="IPR036515">
    <property type="entry name" value="Transposase_17_sf"/>
</dbReference>
<dbReference type="GO" id="GO:0006313">
    <property type="term" value="P:DNA transposition"/>
    <property type="evidence" value="ECO:0007669"/>
    <property type="project" value="InterPro"/>
</dbReference>
<reference evidence="2" key="1">
    <citation type="submission" date="2020-04" db="EMBL/GenBank/DDBJ databases">
        <authorList>
            <person name="Zhang T."/>
        </authorList>
    </citation>
    <scope>NUCLEOTIDE SEQUENCE</scope>
    <source>
        <strain evidence="2">HKST-UBA17</strain>
    </source>
</reference>
<feature type="non-terminal residue" evidence="2">
    <location>
        <position position="1"/>
    </location>
</feature>
<sequence length="54" mass="5997">EDHIHLLVSIPPTMRVGKVVGLLKSNTAVGLKQKIPFLKMFIGAQIQFGQRDIL</sequence>
<dbReference type="GO" id="GO:0003677">
    <property type="term" value="F:DNA binding"/>
    <property type="evidence" value="ECO:0007669"/>
    <property type="project" value="InterPro"/>
</dbReference>
<comment type="caution">
    <text evidence="2">The sequence shown here is derived from an EMBL/GenBank/DDBJ whole genome shotgun (WGS) entry which is preliminary data.</text>
</comment>
<dbReference type="Proteomes" id="UP000741282">
    <property type="component" value="Unassembled WGS sequence"/>
</dbReference>
<dbReference type="GO" id="GO:0004803">
    <property type="term" value="F:transposase activity"/>
    <property type="evidence" value="ECO:0007669"/>
    <property type="project" value="InterPro"/>
</dbReference>
<gene>
    <name evidence="2" type="ORF">KC685_04940</name>
</gene>
<proteinExistence type="predicted"/>
<evidence type="ECO:0000313" key="3">
    <source>
        <dbReference type="Proteomes" id="UP000741282"/>
    </source>
</evidence>
<protein>
    <submittedName>
        <fullName evidence="2">Transposase</fullName>
    </submittedName>
</protein>
<evidence type="ECO:0000313" key="2">
    <source>
        <dbReference type="EMBL" id="MCA9377235.1"/>
    </source>
</evidence>
<dbReference type="SUPFAM" id="SSF143422">
    <property type="entry name" value="Transposase IS200-like"/>
    <property type="match status" value="1"/>
</dbReference>
<evidence type="ECO:0000259" key="1">
    <source>
        <dbReference type="Pfam" id="PF01797"/>
    </source>
</evidence>
<organism evidence="2 3">
    <name type="scientific">Candidatus Dojkabacteria bacterium</name>
    <dbReference type="NCBI Taxonomy" id="2099670"/>
    <lineage>
        <taxon>Bacteria</taxon>
        <taxon>Candidatus Dojkabacteria</taxon>
    </lineage>
</organism>